<protein>
    <submittedName>
        <fullName evidence="1">Uncharacterized protein</fullName>
    </submittedName>
</protein>
<reference evidence="1 2" key="1">
    <citation type="journal article" date="2015" name="Microbiology">
        <title>Genomic and phenotypic characterization of Rhizobium gallicum phage vB_RglS_P106B.</title>
        <authorList>
            <person name="Halmillawewa A.P."/>
            <person name="Restrepo-Cordoba M."/>
            <person name="Yost C.K."/>
            <person name="Hynes M.F."/>
        </authorList>
    </citation>
    <scope>NUCLEOTIDE SEQUENCE [LARGE SCALE GENOMIC DNA]</scope>
</reference>
<dbReference type="GeneID" id="18502957"/>
<organism evidence="1 2">
    <name type="scientific">Rhizobium phage vB_RglS_P106B</name>
    <dbReference type="NCBI Taxonomy" id="1458697"/>
    <lineage>
        <taxon>Viruses</taxon>
        <taxon>Duplodnaviria</taxon>
        <taxon>Heunggongvirae</taxon>
        <taxon>Uroviricota</taxon>
        <taxon>Caudoviricetes</taxon>
        <taxon>Rigallicvirus</taxon>
        <taxon>Rigallicvirus P106B</taxon>
    </lineage>
</organism>
<dbReference type="Proteomes" id="UP000019367">
    <property type="component" value="Segment"/>
</dbReference>
<accession>W6E8J1</accession>
<evidence type="ECO:0000313" key="1">
    <source>
        <dbReference type="EMBL" id="AHJ10694.1"/>
    </source>
</evidence>
<dbReference type="RefSeq" id="YP_009005937.1">
    <property type="nucleotide sequence ID" value="NC_023566.1"/>
</dbReference>
<evidence type="ECO:0000313" key="2">
    <source>
        <dbReference type="Proteomes" id="UP000019367"/>
    </source>
</evidence>
<dbReference type="KEGG" id="vg:18502957"/>
<dbReference type="EMBL" id="KF977490">
    <property type="protein sequence ID" value="AHJ10694.1"/>
    <property type="molecule type" value="Genomic_DNA"/>
</dbReference>
<proteinExistence type="predicted"/>
<keyword evidence="2" id="KW-1185">Reference proteome</keyword>
<name>W6E8J1_9CAUD</name>
<sequence>MNAITIEGRTQFTVAAGAQSAPLEAGIYDVWAAADAYIKVGETANDVTSATGYLIPGGAGIVPVRVGRSGLRIGATADIAAHRTE</sequence>
<gene>
    <name evidence="1" type="ORF">P106B_11</name>
</gene>